<organism evidence="1 2">
    <name type="scientific">Siminovitchia thermophila</name>
    <dbReference type="NCBI Taxonomy" id="1245522"/>
    <lineage>
        <taxon>Bacteria</taxon>
        <taxon>Bacillati</taxon>
        <taxon>Bacillota</taxon>
        <taxon>Bacilli</taxon>
        <taxon>Bacillales</taxon>
        <taxon>Bacillaceae</taxon>
        <taxon>Siminovitchia</taxon>
    </lineage>
</organism>
<reference evidence="1 2" key="1">
    <citation type="submission" date="2021-01" db="EMBL/GenBank/DDBJ databases">
        <title>Genomic Encyclopedia of Type Strains, Phase IV (KMG-IV): sequencing the most valuable type-strain genomes for metagenomic binning, comparative biology and taxonomic classification.</title>
        <authorList>
            <person name="Goeker M."/>
        </authorList>
    </citation>
    <scope>NUCLEOTIDE SEQUENCE [LARGE SCALE GENOMIC DNA]</scope>
    <source>
        <strain evidence="1 2">DSM 105453</strain>
    </source>
</reference>
<sequence>MAVDMDGQGNLTSLLTGKFDICNVFEEKTVLEAILTGDARQIHY</sequence>
<evidence type="ECO:0000313" key="1">
    <source>
        <dbReference type="EMBL" id="MBM7714539.1"/>
    </source>
</evidence>
<gene>
    <name evidence="1" type="ORF">JOC94_001511</name>
</gene>
<accession>A0ABS2R4L3</accession>
<name>A0ABS2R4L3_9BACI</name>
<protein>
    <submittedName>
        <fullName evidence="1">Cellulose biosynthesis protein BcsQ</fullName>
    </submittedName>
</protein>
<proteinExistence type="predicted"/>
<dbReference type="Proteomes" id="UP000823485">
    <property type="component" value="Unassembled WGS sequence"/>
</dbReference>
<comment type="caution">
    <text evidence="1">The sequence shown here is derived from an EMBL/GenBank/DDBJ whole genome shotgun (WGS) entry which is preliminary data.</text>
</comment>
<dbReference type="EMBL" id="JAFBFH010000008">
    <property type="protein sequence ID" value="MBM7714539.1"/>
    <property type="molecule type" value="Genomic_DNA"/>
</dbReference>
<evidence type="ECO:0000313" key="2">
    <source>
        <dbReference type="Proteomes" id="UP000823485"/>
    </source>
</evidence>
<keyword evidence="2" id="KW-1185">Reference proteome</keyword>